<sequence length="177" mass="18668">MGAAPALAAPRFDGDPGDLEGARFLVARSLMVPVAGIPPAALHDTYEQGRGSRTHEAIDIAAPAGTPVVAVDNGRIAKLFTSKPGGLTIYLFDADGRLAYYYAHLDAYAPGLKEGMEVQRGTLLGTVGSTGNADPKVPHLHFAVFKLGPQRNWWQGDPVNPYPALRLAAPAEVVASR</sequence>
<dbReference type="CDD" id="cd12797">
    <property type="entry name" value="M23_peptidase"/>
    <property type="match status" value="1"/>
</dbReference>
<evidence type="ECO:0000313" key="9">
    <source>
        <dbReference type="Proteomes" id="UP000318199"/>
    </source>
</evidence>
<comment type="caution">
    <text evidence="8">The sequence shown here is derived from an EMBL/GenBank/DDBJ whole genome shotgun (WGS) entry which is preliminary data.</text>
</comment>
<keyword evidence="9" id="KW-1185">Reference proteome</keyword>
<keyword evidence="4" id="KW-0378">Hydrolase</keyword>
<reference evidence="8 9" key="1">
    <citation type="submission" date="2019-07" db="EMBL/GenBank/DDBJ databases">
        <title>Caenimonas sedimenti sp. nov., isolated from activated sludge.</title>
        <authorList>
            <person name="Xu J."/>
        </authorList>
    </citation>
    <scope>NUCLEOTIDE SEQUENCE [LARGE SCALE GENOMIC DNA]</scope>
    <source>
        <strain evidence="8 9">HX-9-20</strain>
    </source>
</reference>
<dbReference type="EMBL" id="VOBQ01000006">
    <property type="protein sequence ID" value="TWO71799.1"/>
    <property type="molecule type" value="Genomic_DNA"/>
</dbReference>
<feature type="domain" description="M23ase beta-sheet core" evidence="7">
    <location>
        <begin position="54"/>
        <end position="161"/>
    </location>
</feature>
<evidence type="ECO:0000313" key="8">
    <source>
        <dbReference type="EMBL" id="TWO71799.1"/>
    </source>
</evidence>
<dbReference type="SUPFAM" id="SSF51261">
    <property type="entry name" value="Duplicated hybrid motif"/>
    <property type="match status" value="1"/>
</dbReference>
<accession>A0A562ZT73</accession>
<dbReference type="OrthoDB" id="9800107at2"/>
<keyword evidence="5" id="KW-0862">Zinc</keyword>
<organism evidence="8 9">
    <name type="scientific">Caenimonas sedimenti</name>
    <dbReference type="NCBI Taxonomy" id="2596921"/>
    <lineage>
        <taxon>Bacteria</taxon>
        <taxon>Pseudomonadati</taxon>
        <taxon>Pseudomonadota</taxon>
        <taxon>Betaproteobacteria</taxon>
        <taxon>Burkholderiales</taxon>
        <taxon>Comamonadaceae</taxon>
        <taxon>Caenimonas</taxon>
    </lineage>
</organism>
<name>A0A562ZT73_9BURK</name>
<dbReference type="Proteomes" id="UP000318199">
    <property type="component" value="Unassembled WGS sequence"/>
</dbReference>
<dbReference type="InterPro" id="IPR011055">
    <property type="entry name" value="Dup_hybrid_motif"/>
</dbReference>
<evidence type="ECO:0000256" key="5">
    <source>
        <dbReference type="ARBA" id="ARBA00022833"/>
    </source>
</evidence>
<dbReference type="GO" id="GO:0046872">
    <property type="term" value="F:metal ion binding"/>
    <property type="evidence" value="ECO:0007669"/>
    <property type="project" value="UniProtKB-KW"/>
</dbReference>
<evidence type="ECO:0000259" key="7">
    <source>
        <dbReference type="Pfam" id="PF01551"/>
    </source>
</evidence>
<evidence type="ECO:0000256" key="3">
    <source>
        <dbReference type="ARBA" id="ARBA00022723"/>
    </source>
</evidence>
<evidence type="ECO:0000256" key="1">
    <source>
        <dbReference type="ARBA" id="ARBA00001947"/>
    </source>
</evidence>
<dbReference type="GO" id="GO:0004222">
    <property type="term" value="F:metalloendopeptidase activity"/>
    <property type="evidence" value="ECO:0007669"/>
    <property type="project" value="TreeGrafter"/>
</dbReference>
<evidence type="ECO:0000256" key="4">
    <source>
        <dbReference type="ARBA" id="ARBA00022801"/>
    </source>
</evidence>
<comment type="cofactor">
    <cofactor evidence="1">
        <name>Zn(2+)</name>
        <dbReference type="ChEBI" id="CHEBI:29105"/>
    </cofactor>
</comment>
<proteinExistence type="predicted"/>
<keyword evidence="2" id="KW-0645">Protease</keyword>
<evidence type="ECO:0000256" key="2">
    <source>
        <dbReference type="ARBA" id="ARBA00022670"/>
    </source>
</evidence>
<protein>
    <submittedName>
        <fullName evidence="8">M23 family metallopeptidase</fullName>
    </submittedName>
</protein>
<dbReference type="AlphaFoldDB" id="A0A562ZT73"/>
<dbReference type="Gene3D" id="2.70.70.10">
    <property type="entry name" value="Glucose Permease (Domain IIA)"/>
    <property type="match status" value="1"/>
</dbReference>
<dbReference type="GO" id="GO:0006508">
    <property type="term" value="P:proteolysis"/>
    <property type="evidence" value="ECO:0007669"/>
    <property type="project" value="UniProtKB-KW"/>
</dbReference>
<evidence type="ECO:0000256" key="6">
    <source>
        <dbReference type="ARBA" id="ARBA00023049"/>
    </source>
</evidence>
<dbReference type="PANTHER" id="PTHR21666:SF288">
    <property type="entry name" value="CELL DIVISION PROTEIN YTFB"/>
    <property type="match status" value="1"/>
</dbReference>
<dbReference type="PANTHER" id="PTHR21666">
    <property type="entry name" value="PEPTIDASE-RELATED"/>
    <property type="match status" value="1"/>
</dbReference>
<dbReference type="InterPro" id="IPR050570">
    <property type="entry name" value="Cell_wall_metabolism_enzyme"/>
</dbReference>
<gene>
    <name evidence="8" type="ORF">FN976_08775</name>
</gene>
<dbReference type="Pfam" id="PF01551">
    <property type="entry name" value="Peptidase_M23"/>
    <property type="match status" value="1"/>
</dbReference>
<keyword evidence="3" id="KW-0479">Metal-binding</keyword>
<dbReference type="InterPro" id="IPR016047">
    <property type="entry name" value="M23ase_b-sheet_dom"/>
</dbReference>
<keyword evidence="6" id="KW-0482">Metalloprotease</keyword>